<dbReference type="GO" id="GO:0016987">
    <property type="term" value="F:sigma factor activity"/>
    <property type="evidence" value="ECO:0007669"/>
    <property type="project" value="UniProtKB-KW"/>
</dbReference>
<dbReference type="InterPro" id="IPR013249">
    <property type="entry name" value="RNA_pol_sigma70_r4_t2"/>
</dbReference>
<dbReference type="PANTHER" id="PTHR43133">
    <property type="entry name" value="RNA POLYMERASE ECF-TYPE SIGMA FACTO"/>
    <property type="match status" value="1"/>
</dbReference>
<keyword evidence="3" id="KW-0731">Sigma factor</keyword>
<keyword evidence="2" id="KW-0805">Transcription regulation</keyword>
<reference evidence="8 9" key="1">
    <citation type="submission" date="2007-01" db="EMBL/GenBank/DDBJ databases">
        <title>Annotation of the draft genome assembly of Thermosinus carboxydivorans Nor1.</title>
        <authorList>
            <consortium name="US DOE Joint Genome Institute (JGI-ORNL)"/>
            <person name="Larimer F."/>
            <person name="Land M."/>
            <person name="Hauser L."/>
        </authorList>
    </citation>
    <scope>NUCLEOTIDE SEQUENCE [LARGE SCALE GENOMIC DNA]</scope>
    <source>
        <strain evidence="8 9">Nor1</strain>
    </source>
</reference>
<keyword evidence="4" id="KW-0238">DNA-binding</keyword>
<dbReference type="EMBL" id="AAWL01000001">
    <property type="protein sequence ID" value="EAX48766.1"/>
    <property type="molecule type" value="Genomic_DNA"/>
</dbReference>
<dbReference type="SUPFAM" id="SSF88946">
    <property type="entry name" value="Sigma2 domain of RNA polymerase sigma factors"/>
    <property type="match status" value="1"/>
</dbReference>
<dbReference type="AlphaFoldDB" id="A1HLQ9"/>
<organism evidence="8 9">
    <name type="scientific">Thermosinus carboxydivorans Nor1</name>
    <dbReference type="NCBI Taxonomy" id="401526"/>
    <lineage>
        <taxon>Bacteria</taxon>
        <taxon>Bacillati</taxon>
        <taxon>Bacillota</taxon>
        <taxon>Negativicutes</taxon>
        <taxon>Selenomonadales</taxon>
        <taxon>Sporomusaceae</taxon>
        <taxon>Thermosinus</taxon>
    </lineage>
</organism>
<dbReference type="RefSeq" id="WP_007287973.1">
    <property type="nucleotide sequence ID" value="NZ_AAWL01000001.1"/>
</dbReference>
<keyword evidence="5" id="KW-0804">Transcription</keyword>
<dbReference type="GO" id="GO:0003677">
    <property type="term" value="F:DNA binding"/>
    <property type="evidence" value="ECO:0007669"/>
    <property type="project" value="UniProtKB-KW"/>
</dbReference>
<evidence type="ECO:0000313" key="8">
    <source>
        <dbReference type="EMBL" id="EAX48766.1"/>
    </source>
</evidence>
<comment type="similarity">
    <text evidence="1">Belongs to the sigma-70 factor family. ECF subfamily.</text>
</comment>
<comment type="caution">
    <text evidence="8">The sequence shown here is derived from an EMBL/GenBank/DDBJ whole genome shotgun (WGS) entry which is preliminary data.</text>
</comment>
<dbReference type="SUPFAM" id="SSF88659">
    <property type="entry name" value="Sigma3 and sigma4 domains of RNA polymerase sigma factors"/>
    <property type="match status" value="1"/>
</dbReference>
<evidence type="ECO:0000313" key="9">
    <source>
        <dbReference type="Proteomes" id="UP000005139"/>
    </source>
</evidence>
<proteinExistence type="inferred from homology"/>
<evidence type="ECO:0000256" key="5">
    <source>
        <dbReference type="ARBA" id="ARBA00023163"/>
    </source>
</evidence>
<sequence length="183" mass="20448">MDKDVKAWVSKARSGDKAAFGKLVEFYRGRIFAVAYGIVGRREDAEDIAQDTFIKAFKAISALKAEEAFYGWLVRIAVNTSINYKKGAKDKQFVPIDDAAELFYQGETPETAAEKREGEAMMAKLLAELPPEHRAVLVLREIEGLAYDEIAAMLDIPLGTVKSRINHARDKLRRAVQKSEVVL</sequence>
<keyword evidence="9" id="KW-1185">Reference proteome</keyword>
<dbReference type="Proteomes" id="UP000005139">
    <property type="component" value="Unassembled WGS sequence"/>
</dbReference>
<dbReference type="InterPro" id="IPR013324">
    <property type="entry name" value="RNA_pol_sigma_r3/r4-like"/>
</dbReference>
<dbReference type="Gene3D" id="1.10.1740.10">
    <property type="match status" value="1"/>
</dbReference>
<reference evidence="8 9" key="2">
    <citation type="submission" date="2007-01" db="EMBL/GenBank/DDBJ databases">
        <title>Sequencing of the draft genome and assembly of Thermosinus carboxydivorans Nor1.</title>
        <authorList>
            <consortium name="US DOE Joint Genome Institute (JGI-PGF)"/>
            <person name="Copeland A."/>
            <person name="Lucas S."/>
            <person name="Lapidus A."/>
            <person name="Barry K."/>
            <person name="Glavina del Rio T."/>
            <person name="Dalin E."/>
            <person name="Tice H."/>
            <person name="Bruce D."/>
            <person name="Pitluck S."/>
            <person name="Richardson P."/>
        </authorList>
    </citation>
    <scope>NUCLEOTIDE SEQUENCE [LARGE SCALE GENOMIC DNA]</scope>
    <source>
        <strain evidence="8 9">Nor1</strain>
    </source>
</reference>
<dbReference type="NCBIfam" id="TIGR02937">
    <property type="entry name" value="sigma70-ECF"/>
    <property type="match status" value="1"/>
</dbReference>
<dbReference type="InterPro" id="IPR014284">
    <property type="entry name" value="RNA_pol_sigma-70_dom"/>
</dbReference>
<accession>A1HLQ9</accession>
<dbReference type="Gene3D" id="1.10.10.10">
    <property type="entry name" value="Winged helix-like DNA-binding domain superfamily/Winged helix DNA-binding domain"/>
    <property type="match status" value="1"/>
</dbReference>
<dbReference type="eggNOG" id="COG1595">
    <property type="taxonomic scope" value="Bacteria"/>
</dbReference>
<evidence type="ECO:0000256" key="2">
    <source>
        <dbReference type="ARBA" id="ARBA00023015"/>
    </source>
</evidence>
<evidence type="ECO:0000259" key="7">
    <source>
        <dbReference type="Pfam" id="PF08281"/>
    </source>
</evidence>
<dbReference type="CDD" id="cd06171">
    <property type="entry name" value="Sigma70_r4"/>
    <property type="match status" value="1"/>
</dbReference>
<evidence type="ECO:0000256" key="4">
    <source>
        <dbReference type="ARBA" id="ARBA00023125"/>
    </source>
</evidence>
<feature type="domain" description="RNA polymerase sigma factor 70 region 4 type 2" evidence="7">
    <location>
        <begin position="122"/>
        <end position="172"/>
    </location>
</feature>
<evidence type="ECO:0000256" key="3">
    <source>
        <dbReference type="ARBA" id="ARBA00023082"/>
    </source>
</evidence>
<dbReference type="InterPro" id="IPR039425">
    <property type="entry name" value="RNA_pol_sigma-70-like"/>
</dbReference>
<name>A1HLQ9_9FIRM</name>
<evidence type="ECO:0000259" key="6">
    <source>
        <dbReference type="Pfam" id="PF04542"/>
    </source>
</evidence>
<dbReference type="Pfam" id="PF04542">
    <property type="entry name" value="Sigma70_r2"/>
    <property type="match status" value="1"/>
</dbReference>
<dbReference type="Pfam" id="PF08281">
    <property type="entry name" value="Sigma70_r4_2"/>
    <property type="match status" value="1"/>
</dbReference>
<dbReference type="PANTHER" id="PTHR43133:SF8">
    <property type="entry name" value="RNA POLYMERASE SIGMA FACTOR HI_1459-RELATED"/>
    <property type="match status" value="1"/>
</dbReference>
<feature type="domain" description="RNA polymerase sigma-70 region 2" evidence="6">
    <location>
        <begin position="23"/>
        <end position="87"/>
    </location>
</feature>
<evidence type="ECO:0000256" key="1">
    <source>
        <dbReference type="ARBA" id="ARBA00010641"/>
    </source>
</evidence>
<protein>
    <submittedName>
        <fullName evidence="8">RNA polymerase, sigma-24 subunit, ECF subfamily</fullName>
    </submittedName>
</protein>
<dbReference type="GO" id="GO:0006352">
    <property type="term" value="P:DNA-templated transcription initiation"/>
    <property type="evidence" value="ECO:0007669"/>
    <property type="project" value="InterPro"/>
</dbReference>
<dbReference type="InterPro" id="IPR013325">
    <property type="entry name" value="RNA_pol_sigma_r2"/>
</dbReference>
<dbReference type="InterPro" id="IPR007627">
    <property type="entry name" value="RNA_pol_sigma70_r2"/>
</dbReference>
<gene>
    <name evidence="8" type="ORF">TcarDRAFT_2455</name>
</gene>
<dbReference type="InterPro" id="IPR036388">
    <property type="entry name" value="WH-like_DNA-bd_sf"/>
</dbReference>